<dbReference type="AlphaFoldDB" id="A0AAV9NRW0"/>
<comment type="function">
    <text evidence="1">Component of the biogenesis of lysosome-related organelles complex-1 (BLOC-1), a complex that is involved in endosomal cargo sorting.</text>
</comment>
<organism evidence="8 9">
    <name type="scientific">Exophiala bonariae</name>
    <dbReference type="NCBI Taxonomy" id="1690606"/>
    <lineage>
        <taxon>Eukaryota</taxon>
        <taxon>Fungi</taxon>
        <taxon>Dikarya</taxon>
        <taxon>Ascomycota</taxon>
        <taxon>Pezizomycotina</taxon>
        <taxon>Eurotiomycetes</taxon>
        <taxon>Chaetothyriomycetidae</taxon>
        <taxon>Chaetothyriales</taxon>
        <taxon>Herpotrichiellaceae</taxon>
        <taxon>Exophiala</taxon>
    </lineage>
</organism>
<dbReference type="GeneID" id="89968737"/>
<feature type="compositionally biased region" description="Low complexity" evidence="7">
    <location>
        <begin position="48"/>
        <end position="63"/>
    </location>
</feature>
<comment type="caution">
    <text evidence="8">The sequence shown here is derived from an EMBL/GenBank/DDBJ whole genome shotgun (WGS) entry which is preliminary data.</text>
</comment>
<dbReference type="InterPro" id="IPR034455">
    <property type="entry name" value="CNL1"/>
</dbReference>
<keyword evidence="9" id="KW-1185">Reference proteome</keyword>
<evidence type="ECO:0000256" key="7">
    <source>
        <dbReference type="SAM" id="MobiDB-lite"/>
    </source>
</evidence>
<evidence type="ECO:0000313" key="8">
    <source>
        <dbReference type="EMBL" id="KAK5064681.1"/>
    </source>
</evidence>
<feature type="region of interest" description="Disordered" evidence="7">
    <location>
        <begin position="160"/>
        <end position="179"/>
    </location>
</feature>
<evidence type="ECO:0000256" key="5">
    <source>
        <dbReference type="ARBA" id="ARBA00022490"/>
    </source>
</evidence>
<dbReference type="PANTHER" id="PTHR39145:SF1">
    <property type="entry name" value="BIOGENESIS OF LYSOSOME-RELATED ORGANELLES COMPLEX 1 SUBUNIT CNL1"/>
    <property type="match status" value="1"/>
</dbReference>
<evidence type="ECO:0000256" key="3">
    <source>
        <dbReference type="ARBA" id="ARBA00007289"/>
    </source>
</evidence>
<evidence type="ECO:0000256" key="6">
    <source>
        <dbReference type="ARBA" id="ARBA00029995"/>
    </source>
</evidence>
<gene>
    <name evidence="8" type="ORF">LTR84_000515</name>
</gene>
<evidence type="ECO:0000256" key="2">
    <source>
        <dbReference type="ARBA" id="ARBA00004496"/>
    </source>
</evidence>
<dbReference type="PANTHER" id="PTHR39145">
    <property type="entry name" value="BIOGENESIS OF LYSOSOME-RELATED ORGANELLES COMPLEX 1 SUBUNIT CNL1"/>
    <property type="match status" value="1"/>
</dbReference>
<name>A0AAV9NRW0_9EURO</name>
<keyword evidence="5" id="KW-0963">Cytoplasm</keyword>
<evidence type="ECO:0000256" key="1">
    <source>
        <dbReference type="ARBA" id="ARBA00003807"/>
    </source>
</evidence>
<sequence length="179" mass="19962">MSAPQSVADSVLGLTQAELILFRQQQQVLAQRSHASGNAQDRGRGTNRSQPSSRGASAASSQGVTGRIMLDPHSLHSLYVHMENVMRGIQERIGRLEAATEQSVHSSNNRAAGTVQDADAQIRRMKHILAEIDRWEDEFEKLKHIREKVRQLRIKVDNMGDRLDRSHSSGHGSGTRPRR</sequence>
<proteinExistence type="inferred from homology"/>
<reference evidence="8 9" key="1">
    <citation type="submission" date="2023-08" db="EMBL/GenBank/DDBJ databases">
        <title>Black Yeasts Isolated from many extreme environments.</title>
        <authorList>
            <person name="Coleine C."/>
            <person name="Stajich J.E."/>
            <person name="Selbmann L."/>
        </authorList>
    </citation>
    <scope>NUCLEOTIDE SEQUENCE [LARGE SCALE GENOMIC DNA]</scope>
    <source>
        <strain evidence="8 9">CCFEE 5792</strain>
    </source>
</reference>
<dbReference type="RefSeq" id="XP_064712005.1">
    <property type="nucleotide sequence ID" value="XM_064844145.1"/>
</dbReference>
<dbReference type="Proteomes" id="UP001358417">
    <property type="component" value="Unassembled WGS sequence"/>
</dbReference>
<comment type="similarity">
    <text evidence="3">Belongs to the BLOC1S4 family.</text>
</comment>
<evidence type="ECO:0000256" key="4">
    <source>
        <dbReference type="ARBA" id="ARBA00014971"/>
    </source>
</evidence>
<evidence type="ECO:0000313" key="9">
    <source>
        <dbReference type="Proteomes" id="UP001358417"/>
    </source>
</evidence>
<dbReference type="GO" id="GO:0007032">
    <property type="term" value="P:endosome organization"/>
    <property type="evidence" value="ECO:0007669"/>
    <property type="project" value="TreeGrafter"/>
</dbReference>
<comment type="subcellular location">
    <subcellularLocation>
        <location evidence="2">Cytoplasm</location>
    </subcellularLocation>
</comment>
<dbReference type="EMBL" id="JAVRRD010000001">
    <property type="protein sequence ID" value="KAK5064681.1"/>
    <property type="molecule type" value="Genomic_DNA"/>
</dbReference>
<dbReference type="GO" id="GO:0005737">
    <property type="term" value="C:cytoplasm"/>
    <property type="evidence" value="ECO:0007669"/>
    <property type="project" value="UniProtKB-SubCell"/>
</dbReference>
<accession>A0AAV9NRW0</accession>
<dbReference type="GO" id="GO:0031083">
    <property type="term" value="C:BLOC-1 complex"/>
    <property type="evidence" value="ECO:0007669"/>
    <property type="project" value="InterPro"/>
</dbReference>
<protein>
    <recommendedName>
        <fullName evidence="4">Biogenesis of lysosome-related organelles complex 1 subunit CNL1</fullName>
    </recommendedName>
    <alternativeName>
        <fullName evidence="6">CNO-like protein 1</fullName>
    </alternativeName>
</protein>
<feature type="region of interest" description="Disordered" evidence="7">
    <location>
        <begin position="31"/>
        <end position="64"/>
    </location>
</feature>